<dbReference type="InterPro" id="IPR051202">
    <property type="entry name" value="Peptidase_C40"/>
</dbReference>
<keyword evidence="5" id="KW-0732">Signal</keyword>
<dbReference type="PANTHER" id="PTHR47053:SF1">
    <property type="entry name" value="MUREIN DD-ENDOPEPTIDASE MEPH-RELATED"/>
    <property type="match status" value="1"/>
</dbReference>
<keyword evidence="4" id="KW-0788">Thiol protease</keyword>
<evidence type="ECO:0000259" key="7">
    <source>
        <dbReference type="PROSITE" id="PS51935"/>
    </source>
</evidence>
<dbReference type="RefSeq" id="WP_243357445.1">
    <property type="nucleotide sequence ID" value="NZ_JALGBH010000001.1"/>
</dbReference>
<organism evidence="8 9">
    <name type="scientific">Pedobacter montanisoli</name>
    <dbReference type="NCBI Taxonomy" id="2923277"/>
    <lineage>
        <taxon>Bacteria</taxon>
        <taxon>Pseudomonadati</taxon>
        <taxon>Bacteroidota</taxon>
        <taxon>Sphingobacteriia</taxon>
        <taxon>Sphingobacteriales</taxon>
        <taxon>Sphingobacteriaceae</taxon>
        <taxon>Pedobacter</taxon>
    </lineage>
</organism>
<evidence type="ECO:0000313" key="8">
    <source>
        <dbReference type="EMBL" id="MCJ0741080.1"/>
    </source>
</evidence>
<accession>A0ABS9ZR46</accession>
<dbReference type="PANTHER" id="PTHR47053">
    <property type="entry name" value="MUREIN DD-ENDOPEPTIDASE MEPH-RELATED"/>
    <property type="match status" value="1"/>
</dbReference>
<evidence type="ECO:0000259" key="6">
    <source>
        <dbReference type="PROSITE" id="PS50911"/>
    </source>
</evidence>
<feature type="chain" id="PRO_5047371022" evidence="5">
    <location>
        <begin position="21"/>
        <end position="188"/>
    </location>
</feature>
<dbReference type="InterPro" id="IPR007921">
    <property type="entry name" value="CHAP_dom"/>
</dbReference>
<keyword evidence="9" id="KW-1185">Reference proteome</keyword>
<feature type="signal peptide" evidence="5">
    <location>
        <begin position="1"/>
        <end position="20"/>
    </location>
</feature>
<dbReference type="SUPFAM" id="SSF54001">
    <property type="entry name" value="Cysteine proteinases"/>
    <property type="match status" value="1"/>
</dbReference>
<dbReference type="PROSITE" id="PS50911">
    <property type="entry name" value="CHAP"/>
    <property type="match status" value="1"/>
</dbReference>
<dbReference type="InterPro" id="IPR038765">
    <property type="entry name" value="Papain-like_cys_pep_sf"/>
</dbReference>
<evidence type="ECO:0000313" key="9">
    <source>
        <dbReference type="Proteomes" id="UP001165460"/>
    </source>
</evidence>
<reference evidence="8" key="1">
    <citation type="submission" date="2022-03" db="EMBL/GenBank/DDBJ databases">
        <authorList>
            <person name="Woo C.Y."/>
        </authorList>
    </citation>
    <scope>NUCLEOTIDE SEQUENCE</scope>
    <source>
        <strain evidence="8">CYS-01</strain>
    </source>
</reference>
<evidence type="ECO:0000256" key="2">
    <source>
        <dbReference type="ARBA" id="ARBA00022670"/>
    </source>
</evidence>
<comment type="similarity">
    <text evidence="1">Belongs to the peptidase C40 family.</text>
</comment>
<keyword evidence="2" id="KW-0645">Protease</keyword>
<proteinExistence type="inferred from homology"/>
<gene>
    <name evidence="8" type="ORF">MMF97_00065</name>
</gene>
<dbReference type="PROSITE" id="PS51935">
    <property type="entry name" value="NLPC_P60"/>
    <property type="match status" value="1"/>
</dbReference>
<dbReference type="Pfam" id="PF00877">
    <property type="entry name" value="NLPC_P60"/>
    <property type="match status" value="1"/>
</dbReference>
<dbReference type="Proteomes" id="UP001165460">
    <property type="component" value="Unassembled WGS sequence"/>
</dbReference>
<evidence type="ECO:0000256" key="1">
    <source>
        <dbReference type="ARBA" id="ARBA00007074"/>
    </source>
</evidence>
<sequence length="188" mass="20725">MKNTLIVLFFLMTVSLSSFAQQQKTEKLEKEKEVSLPQQYHEIVTGILSKIPDAASSKVNQMMDFAKSLLGTRYRYASSNPERGFDCSGFVTYVLKQFGFSGARSSVDYASKGKTVKLADAKVGDVLVFTGSNAKIRRPGHVGIIYSIDQDGNIKFIHSSSGKAKGVTITDLEGYYKTRLMKAVTVVE</sequence>
<keyword evidence="3" id="KW-0378">Hydrolase</keyword>
<evidence type="ECO:0000256" key="5">
    <source>
        <dbReference type="SAM" id="SignalP"/>
    </source>
</evidence>
<evidence type="ECO:0000256" key="4">
    <source>
        <dbReference type="ARBA" id="ARBA00022807"/>
    </source>
</evidence>
<protein>
    <submittedName>
        <fullName evidence="8">C40 family peptidase</fullName>
    </submittedName>
</protein>
<feature type="domain" description="NlpC/P60" evidence="7">
    <location>
        <begin position="56"/>
        <end position="187"/>
    </location>
</feature>
<comment type="caution">
    <text evidence="8">The sequence shown here is derived from an EMBL/GenBank/DDBJ whole genome shotgun (WGS) entry which is preliminary data.</text>
</comment>
<dbReference type="EMBL" id="JALGBH010000001">
    <property type="protein sequence ID" value="MCJ0741080.1"/>
    <property type="molecule type" value="Genomic_DNA"/>
</dbReference>
<dbReference type="InterPro" id="IPR000064">
    <property type="entry name" value="NLP_P60_dom"/>
</dbReference>
<dbReference type="Gene3D" id="3.90.1720.10">
    <property type="entry name" value="endopeptidase domain like (from Nostoc punctiforme)"/>
    <property type="match status" value="1"/>
</dbReference>
<evidence type="ECO:0000256" key="3">
    <source>
        <dbReference type="ARBA" id="ARBA00022801"/>
    </source>
</evidence>
<feature type="domain" description="Peptidase C51" evidence="6">
    <location>
        <begin position="62"/>
        <end position="188"/>
    </location>
</feature>
<name>A0ABS9ZR46_9SPHI</name>